<feature type="domain" description="SHSP" evidence="4">
    <location>
        <begin position="22"/>
        <end position="133"/>
    </location>
</feature>
<organism evidence="5">
    <name type="scientific">Desulfobacca acetoxidans</name>
    <dbReference type="NCBI Taxonomy" id="60893"/>
    <lineage>
        <taxon>Bacteria</taxon>
        <taxon>Pseudomonadati</taxon>
        <taxon>Thermodesulfobacteriota</taxon>
        <taxon>Desulfobaccia</taxon>
        <taxon>Desulfobaccales</taxon>
        <taxon>Desulfobaccaceae</taxon>
        <taxon>Desulfobacca</taxon>
    </lineage>
</organism>
<gene>
    <name evidence="5" type="ORF">ENV62_09570</name>
</gene>
<evidence type="ECO:0000256" key="2">
    <source>
        <dbReference type="RuleBase" id="RU003616"/>
    </source>
</evidence>
<name>A0A7C3SJZ5_9BACT</name>
<proteinExistence type="inferred from homology"/>
<dbReference type="InterPro" id="IPR008978">
    <property type="entry name" value="HSP20-like_chaperone"/>
</dbReference>
<dbReference type="PROSITE" id="PS01031">
    <property type="entry name" value="SHSP"/>
    <property type="match status" value="1"/>
</dbReference>
<dbReference type="SUPFAM" id="SSF49764">
    <property type="entry name" value="HSP20-like chaperones"/>
    <property type="match status" value="1"/>
</dbReference>
<dbReference type="PANTHER" id="PTHR11527">
    <property type="entry name" value="HEAT-SHOCK PROTEIN 20 FAMILY MEMBER"/>
    <property type="match status" value="1"/>
</dbReference>
<feature type="region of interest" description="Disordered" evidence="3">
    <location>
        <begin position="1"/>
        <end position="21"/>
    </location>
</feature>
<evidence type="ECO:0000313" key="5">
    <source>
        <dbReference type="EMBL" id="HGB15466.1"/>
    </source>
</evidence>
<evidence type="ECO:0000256" key="3">
    <source>
        <dbReference type="SAM" id="MobiDB-lite"/>
    </source>
</evidence>
<dbReference type="Pfam" id="PF00011">
    <property type="entry name" value="HSP20"/>
    <property type="match status" value="1"/>
</dbReference>
<comment type="similarity">
    <text evidence="1 2">Belongs to the small heat shock protein (HSP20) family.</text>
</comment>
<dbReference type="CDD" id="cd06464">
    <property type="entry name" value="ACD_sHsps-like"/>
    <property type="match status" value="1"/>
</dbReference>
<dbReference type="Gene3D" id="2.60.40.790">
    <property type="match status" value="1"/>
</dbReference>
<accession>A0A7C3SJZ5</accession>
<dbReference type="InterPro" id="IPR002068">
    <property type="entry name" value="A-crystallin/Hsp20_dom"/>
</dbReference>
<dbReference type="AlphaFoldDB" id="A0A7C3SJZ5"/>
<protein>
    <submittedName>
        <fullName evidence="5">Hsp20/alpha crystallin family protein</fullName>
    </submittedName>
</protein>
<sequence length="133" mass="14807">MAEKEMKIQVKEEAPAKSERVRSGPVFVPPVDIYETEDAIVLIADMPGVSGDKVSLDLKDSHLIISGEINPSMGEGETMLVQEYLTGDYYREFHLGELIDKNRIEATMADGVLKLVLHKAARAIPRKIEVRVD</sequence>
<dbReference type="EMBL" id="DTHB01000053">
    <property type="protein sequence ID" value="HGB15466.1"/>
    <property type="molecule type" value="Genomic_DNA"/>
</dbReference>
<evidence type="ECO:0000259" key="4">
    <source>
        <dbReference type="PROSITE" id="PS01031"/>
    </source>
</evidence>
<comment type="caution">
    <text evidence="5">The sequence shown here is derived from an EMBL/GenBank/DDBJ whole genome shotgun (WGS) entry which is preliminary data.</text>
</comment>
<evidence type="ECO:0000256" key="1">
    <source>
        <dbReference type="PROSITE-ProRule" id="PRU00285"/>
    </source>
</evidence>
<dbReference type="InterPro" id="IPR031107">
    <property type="entry name" value="Small_HSP"/>
</dbReference>
<reference evidence="5" key="1">
    <citation type="journal article" date="2020" name="mSystems">
        <title>Genome- and Community-Level Interaction Insights into Carbon Utilization and Element Cycling Functions of Hydrothermarchaeota in Hydrothermal Sediment.</title>
        <authorList>
            <person name="Zhou Z."/>
            <person name="Liu Y."/>
            <person name="Xu W."/>
            <person name="Pan J."/>
            <person name="Luo Z.H."/>
            <person name="Li M."/>
        </authorList>
    </citation>
    <scope>NUCLEOTIDE SEQUENCE [LARGE SCALE GENOMIC DNA]</scope>
    <source>
        <strain evidence="5">SpSt-776</strain>
    </source>
</reference>